<dbReference type="GO" id="GO:0008379">
    <property type="term" value="F:thioredoxin peroxidase activity"/>
    <property type="evidence" value="ECO:0007669"/>
    <property type="project" value="InterPro"/>
</dbReference>
<dbReference type="EMBL" id="JAESVG020000003">
    <property type="protein sequence ID" value="KAG8629638.1"/>
    <property type="molecule type" value="Genomic_DNA"/>
</dbReference>
<dbReference type="InterPro" id="IPR013740">
    <property type="entry name" value="Redoxin"/>
</dbReference>
<dbReference type="GO" id="GO:0005777">
    <property type="term" value="C:peroxisome"/>
    <property type="evidence" value="ECO:0007669"/>
    <property type="project" value="TreeGrafter"/>
</dbReference>
<dbReference type="InterPro" id="IPR037944">
    <property type="entry name" value="PRX5-like"/>
</dbReference>
<dbReference type="AlphaFoldDB" id="A0A8K0PJL5"/>
<name>A0A8K0PJL5_9PEZI</name>
<dbReference type="GO" id="GO:0042744">
    <property type="term" value="P:hydrogen peroxide catabolic process"/>
    <property type="evidence" value="ECO:0007669"/>
    <property type="project" value="TreeGrafter"/>
</dbReference>
<dbReference type="InterPro" id="IPR036249">
    <property type="entry name" value="Thioredoxin-like_sf"/>
</dbReference>
<evidence type="ECO:0000313" key="9">
    <source>
        <dbReference type="EMBL" id="KAG8629638.1"/>
    </source>
</evidence>
<comment type="caution">
    <text evidence="9">The sequence shown here is derived from an EMBL/GenBank/DDBJ whole genome shotgun (WGS) entry which is preliminary data.</text>
</comment>
<sequence>MTICRPSPPGNSSITHELVCRHLSCPITPMTNSPFKILIAYLVGVISTMFAIRSGAFNSALATNVFRGASTRAFHASRPSLVKVGDAIPDIELHESSPGNKVSLAKEFASPAKGIIIGVPAAFSPSCSAKHVPGYLNSDKLKDAGKVFIVSVNDAFVMKAWASTLDPSEKSGIRFLADPAGNFTKALSLDFDAPAVFGGARSKRYALVIEEGKVKEAHVEPDNTGVFASTAEKVLGALA</sequence>
<keyword evidence="10" id="KW-1185">Reference proteome</keyword>
<organism evidence="9 10">
    <name type="scientific">Elsinoe batatas</name>
    <dbReference type="NCBI Taxonomy" id="2601811"/>
    <lineage>
        <taxon>Eukaryota</taxon>
        <taxon>Fungi</taxon>
        <taxon>Dikarya</taxon>
        <taxon>Ascomycota</taxon>
        <taxon>Pezizomycotina</taxon>
        <taxon>Dothideomycetes</taxon>
        <taxon>Dothideomycetidae</taxon>
        <taxon>Myriangiales</taxon>
        <taxon>Elsinoaceae</taxon>
        <taxon>Elsinoe</taxon>
    </lineage>
</organism>
<evidence type="ECO:0000256" key="2">
    <source>
        <dbReference type="ARBA" id="ARBA00022559"/>
    </source>
</evidence>
<reference evidence="9" key="1">
    <citation type="submission" date="2021-07" db="EMBL/GenBank/DDBJ databases">
        <title>Elsinoe batatas strain:CRI-CJ2 Genome sequencing and assembly.</title>
        <authorList>
            <person name="Huang L."/>
        </authorList>
    </citation>
    <scope>NUCLEOTIDE SEQUENCE</scope>
    <source>
        <strain evidence="9">CRI-CJ2</strain>
    </source>
</reference>
<feature type="active site" description="Cysteine sulfenic acid (-SOH) intermediate" evidence="6">
    <location>
        <position position="127"/>
    </location>
</feature>
<comment type="similarity">
    <text evidence="1 7">Belongs to the peroxiredoxin family. Prx5 subfamily.</text>
</comment>
<gene>
    <name evidence="9" type="ORF">KVT40_003503</name>
</gene>
<proteinExistence type="inferred from homology"/>
<dbReference type="Proteomes" id="UP000809789">
    <property type="component" value="Unassembled WGS sequence"/>
</dbReference>
<dbReference type="GO" id="GO:0005739">
    <property type="term" value="C:mitochondrion"/>
    <property type="evidence" value="ECO:0007669"/>
    <property type="project" value="TreeGrafter"/>
</dbReference>
<evidence type="ECO:0000256" key="5">
    <source>
        <dbReference type="ARBA" id="ARBA00023284"/>
    </source>
</evidence>
<dbReference type="FunFam" id="3.40.30.10:FF:000159">
    <property type="entry name" value="Peroxiredoxin"/>
    <property type="match status" value="1"/>
</dbReference>
<dbReference type="PANTHER" id="PTHR10430:SF39">
    <property type="entry name" value="PEROXISOMAL MEMBRANE ASSOCIATED PROTEIN 20"/>
    <property type="match status" value="1"/>
</dbReference>
<evidence type="ECO:0000256" key="6">
    <source>
        <dbReference type="PIRSR" id="PIRSR637944-1"/>
    </source>
</evidence>
<accession>A0A8K0PJL5</accession>
<dbReference type="GO" id="GO:0045454">
    <property type="term" value="P:cell redox homeostasis"/>
    <property type="evidence" value="ECO:0007669"/>
    <property type="project" value="TreeGrafter"/>
</dbReference>
<dbReference type="Gene3D" id="3.40.30.10">
    <property type="entry name" value="Glutaredoxin"/>
    <property type="match status" value="1"/>
</dbReference>
<dbReference type="Pfam" id="PF08534">
    <property type="entry name" value="Redoxin"/>
    <property type="match status" value="1"/>
</dbReference>
<dbReference type="SUPFAM" id="SSF52833">
    <property type="entry name" value="Thioredoxin-like"/>
    <property type="match status" value="1"/>
</dbReference>
<evidence type="ECO:0000256" key="1">
    <source>
        <dbReference type="ARBA" id="ARBA00010505"/>
    </source>
</evidence>
<dbReference type="CDD" id="cd03013">
    <property type="entry name" value="PRX5_like"/>
    <property type="match status" value="1"/>
</dbReference>
<keyword evidence="2 7" id="KW-0575">Peroxidase</keyword>
<dbReference type="GO" id="GO:0034599">
    <property type="term" value="P:cellular response to oxidative stress"/>
    <property type="evidence" value="ECO:0007669"/>
    <property type="project" value="InterPro"/>
</dbReference>
<keyword evidence="3 7" id="KW-0049">Antioxidant</keyword>
<protein>
    <recommendedName>
        <fullName evidence="8">Thioredoxin domain-containing protein</fullName>
    </recommendedName>
</protein>
<dbReference type="PANTHER" id="PTHR10430">
    <property type="entry name" value="PEROXIREDOXIN"/>
    <property type="match status" value="1"/>
</dbReference>
<evidence type="ECO:0000313" key="10">
    <source>
        <dbReference type="Proteomes" id="UP000809789"/>
    </source>
</evidence>
<dbReference type="OrthoDB" id="1882547at2759"/>
<evidence type="ECO:0000256" key="4">
    <source>
        <dbReference type="ARBA" id="ARBA00023002"/>
    </source>
</evidence>
<dbReference type="PROSITE" id="PS51352">
    <property type="entry name" value="THIOREDOXIN_2"/>
    <property type="match status" value="1"/>
</dbReference>
<dbReference type="InterPro" id="IPR013766">
    <property type="entry name" value="Thioredoxin_domain"/>
</dbReference>
<feature type="domain" description="Thioredoxin" evidence="8">
    <location>
        <begin position="82"/>
        <end position="239"/>
    </location>
</feature>
<evidence type="ECO:0000259" key="8">
    <source>
        <dbReference type="PROSITE" id="PS51352"/>
    </source>
</evidence>
<evidence type="ECO:0000256" key="3">
    <source>
        <dbReference type="ARBA" id="ARBA00022862"/>
    </source>
</evidence>
<keyword evidence="4 7" id="KW-0560">Oxidoreductase</keyword>
<evidence type="ECO:0000256" key="7">
    <source>
        <dbReference type="RuleBase" id="RU366011"/>
    </source>
</evidence>
<keyword evidence="5 7" id="KW-0676">Redox-active center</keyword>
<comment type="function">
    <text evidence="7">Thiol-specific peroxidase that catalyzes the reduction of hydrogen peroxide and organic hydroperoxides to water and alcohols, respectively. Plays a role in cell protection against oxidative stress by detoxifying peroxides.</text>
</comment>
<dbReference type="GO" id="GO:0005829">
    <property type="term" value="C:cytosol"/>
    <property type="evidence" value="ECO:0007669"/>
    <property type="project" value="TreeGrafter"/>
</dbReference>